<dbReference type="InterPro" id="IPR032675">
    <property type="entry name" value="LRR_dom_sf"/>
</dbReference>
<keyword evidence="11" id="KW-0677">Repeat</keyword>
<evidence type="ECO:0000256" key="2">
    <source>
        <dbReference type="ARBA" id="ARBA00001946"/>
    </source>
</evidence>
<keyword evidence="26" id="KW-1185">Reference proteome</keyword>
<dbReference type="Proteomes" id="UP000188533">
    <property type="component" value="Unassembled WGS sequence"/>
</dbReference>
<evidence type="ECO:0000256" key="13">
    <source>
        <dbReference type="ARBA" id="ARBA00022839"/>
    </source>
</evidence>
<dbReference type="PANTHER" id="PTHR12121">
    <property type="entry name" value="CARBON CATABOLITE REPRESSOR PROTEIN 4"/>
    <property type="match status" value="1"/>
</dbReference>
<dbReference type="EMBL" id="BDGU01001940">
    <property type="protein sequence ID" value="GAW10630.1"/>
    <property type="molecule type" value="Genomic_DNA"/>
</dbReference>
<evidence type="ECO:0000256" key="16">
    <source>
        <dbReference type="ARBA" id="ARBA00023015"/>
    </source>
</evidence>
<feature type="compositionally biased region" description="Acidic residues" evidence="23">
    <location>
        <begin position="58"/>
        <end position="73"/>
    </location>
</feature>
<comment type="similarity">
    <text evidence="5">Belongs to the CCR4/nocturin family.</text>
</comment>
<dbReference type="GO" id="GO:0005634">
    <property type="term" value="C:nucleus"/>
    <property type="evidence" value="ECO:0007669"/>
    <property type="project" value="UniProtKB-SubCell"/>
</dbReference>
<keyword evidence="16" id="KW-0805">Transcription regulation</keyword>
<dbReference type="EC" id="3.1.13.4" evidence="6"/>
<evidence type="ECO:0000256" key="23">
    <source>
        <dbReference type="SAM" id="MobiDB-lite"/>
    </source>
</evidence>
<feature type="region of interest" description="Disordered" evidence="23">
    <location>
        <begin position="497"/>
        <end position="570"/>
    </location>
</feature>
<feature type="compositionally biased region" description="Low complexity" evidence="23">
    <location>
        <begin position="945"/>
        <end position="977"/>
    </location>
</feature>
<comment type="catalytic activity">
    <reaction evidence="1">
        <text>Exonucleolytic cleavage of poly(A) to 5'-AMP.</text>
        <dbReference type="EC" id="3.1.13.4"/>
    </reaction>
</comment>
<evidence type="ECO:0000256" key="20">
    <source>
        <dbReference type="ARBA" id="ARBA00030493"/>
    </source>
</evidence>
<evidence type="ECO:0000313" key="26">
    <source>
        <dbReference type="Proteomes" id="UP000188533"/>
    </source>
</evidence>
<evidence type="ECO:0000256" key="3">
    <source>
        <dbReference type="ARBA" id="ARBA00004123"/>
    </source>
</evidence>
<dbReference type="AlphaFoldDB" id="A0A1Q3ETT7"/>
<evidence type="ECO:0000256" key="22">
    <source>
        <dbReference type="ARBA" id="ARBA00033317"/>
    </source>
</evidence>
<evidence type="ECO:0000256" key="1">
    <source>
        <dbReference type="ARBA" id="ARBA00001663"/>
    </source>
</evidence>
<dbReference type="Gene3D" id="3.60.10.10">
    <property type="entry name" value="Endonuclease/exonuclease/phosphatase"/>
    <property type="match status" value="1"/>
</dbReference>
<sequence length="1227" mass="134081">MFRSFNDECADAMLGFSSGKWAEMEEKPRLRPAADILEIIEAKNLAILMGSCGISMRDDDDGEAEEESDESENETISAIPRPFDYENYPDPWPLVPFSSKAPTLQSPIPFHLLPETLIVHDPFRLLNGGDPPDELDVDWTSVDDITHRYSLNLTVPSIKDSIAAERAKMTEAAREGGPVFIGFSLEILNRTETGIGSSSTAQSGTAFKLTVPSPPASPSSIPEAHLFISPTEFVGKGHHSVVYRAEWDLPRSVFSKYVICHRCVIEAAKKILSKDTISNAAGDTRSPSDEVGPADEIVGGNFILRKKHLPAIDMNFTISNTPASPFPPFTSTLYLGPVPPTASVSVIAKLSVYDDNHLEKEAKCYQSFGEDFSQHWSGYTVALPLRDPTPTGAITPNFYGFYSKEEDKTKDNEEKVIDRDSFLSPILLIEDCGNPIEVKKLSLDDRQECAALLFRLHHHGPPIQQHHVGINQGSPASAPLAQHWQQQLLKCEIIRQSRSPHHRARASAMASRTVAKSAIPITNPNPNPKPPPEEPLLSDSPPLANGNASHPSSTVAPIAEPPRPRSEATWTSLDMGGVGIKNLPSNSGLFSFNFLTNLYLNHNGLIAIPPEIAQLRNLELLDLSGNALTTLPPELGMLVSMKEFYLFDNQIMTIPPEFGTLHQLQTLGVEGNPLDTNLKNLITKDGTPALIAFLRDSCPVSAPPQNRAWIPLITPVEQEALPPSTETISVVCYNILCQRAATVRLYGYTPSWALAWDYRRELILSEILAHGADFICLQEVDVTSYEDFFLKHLSEAGYESVYWPKSRAKTMSNENERRFVDGLATFFRADKYQLIEKHLIEFSAVAMQREDFKKTEDMFNRVLGKDHIATACAFENRDTGSRVLVANVHILWDPKFCDVKLVHVALMVEEVEKMAERFVKLPPRLWPEPETANGNVDSVDGIADSSFSSSSELSSPFPTTSSLPSSSLPPSSSSSSPPDSPDSKPSTRRQRPKPPTYTSASQIPLIFCGDFNSIPGSGVYEFLSTGTLRKDHPDFMGHVYGKYTGGAGSGPGSAGGNADGLKSWLGLKSAYAAPAHGVHGAHSRAPQSLHQQQQQPLPVSGTRTPGSTPAPGASNNLLSTPASTSLTHTSSSLLRSSTSSPSPELLPTTNYVSSFSGVLDYIWYSGSSLGVNAVLGQVDPVYMSKCVGFPNVHFPSDHICIMAEFRVKPPRETTSSSKDEHGHLPFS</sequence>
<keyword evidence="14" id="KW-0460">Magnesium</keyword>
<dbReference type="GO" id="GO:0004535">
    <property type="term" value="F:poly(A)-specific ribonuclease activity"/>
    <property type="evidence" value="ECO:0007669"/>
    <property type="project" value="UniProtKB-EC"/>
</dbReference>
<dbReference type="STRING" id="5353.A0A1Q3ETT7"/>
<dbReference type="Pfam" id="PF03372">
    <property type="entry name" value="Exo_endo_phos"/>
    <property type="match status" value="1"/>
</dbReference>
<dbReference type="PANTHER" id="PTHR12121:SF100">
    <property type="entry name" value="POLY(A)-SPECIFIC RIBONUCLEASE"/>
    <property type="match status" value="1"/>
</dbReference>
<comment type="caution">
    <text evidence="25">The sequence shown here is derived from an EMBL/GenBank/DDBJ whole genome shotgun (WGS) entry which is preliminary data.</text>
</comment>
<evidence type="ECO:0000256" key="12">
    <source>
        <dbReference type="ARBA" id="ARBA00022801"/>
    </source>
</evidence>
<feature type="region of interest" description="Disordered" evidence="23">
    <location>
        <begin position="945"/>
        <end position="1000"/>
    </location>
</feature>
<keyword evidence="9" id="KW-0540">Nuclease</keyword>
<evidence type="ECO:0000256" key="15">
    <source>
        <dbReference type="ARBA" id="ARBA00022884"/>
    </source>
</evidence>
<keyword evidence="12" id="KW-0378">Hydrolase</keyword>
<protein>
    <recommendedName>
        <fullName evidence="19">CCR4-Not complex 3'-5'-exoribonuclease subunit Ccr4</fullName>
        <ecNumber evidence="6">3.1.13.4</ecNumber>
    </recommendedName>
    <alternativeName>
        <fullName evidence="20">Carbon catabolite repressor protein 4</fullName>
    </alternativeName>
    <alternativeName>
        <fullName evidence="21">Cytoplasmic deadenylase</fullName>
    </alternativeName>
    <alternativeName>
        <fullName evidence="22">Glucose-repressible alcohol dehydrogenase transcriptional effector</fullName>
    </alternativeName>
</protein>
<keyword evidence="15" id="KW-0694">RNA-binding</keyword>
<feature type="compositionally biased region" description="Low complexity" evidence="23">
    <location>
        <begin position="1117"/>
        <end position="1146"/>
    </location>
</feature>
<dbReference type="SUPFAM" id="SSF56219">
    <property type="entry name" value="DNase I-like"/>
    <property type="match status" value="1"/>
</dbReference>
<dbReference type="PROSITE" id="PS51450">
    <property type="entry name" value="LRR"/>
    <property type="match status" value="1"/>
</dbReference>
<dbReference type="GO" id="GO:0003723">
    <property type="term" value="F:RNA binding"/>
    <property type="evidence" value="ECO:0007669"/>
    <property type="project" value="UniProtKB-KW"/>
</dbReference>
<dbReference type="Gene3D" id="3.80.10.10">
    <property type="entry name" value="Ribonuclease Inhibitor"/>
    <property type="match status" value="1"/>
</dbReference>
<evidence type="ECO:0000256" key="14">
    <source>
        <dbReference type="ARBA" id="ARBA00022842"/>
    </source>
</evidence>
<reference evidence="25 26" key="1">
    <citation type="submission" date="2016-08" db="EMBL/GenBank/DDBJ databases">
        <authorList>
            <consortium name="Lentinula edodes genome sequencing consortium"/>
            <person name="Sakamoto Y."/>
            <person name="Nakade K."/>
            <person name="Sato S."/>
            <person name="Yoshida Y."/>
            <person name="Miyazaki K."/>
            <person name="Natsume S."/>
            <person name="Konno N."/>
        </authorList>
    </citation>
    <scope>NUCLEOTIDE SEQUENCE [LARGE SCALE GENOMIC DNA]</scope>
    <source>
        <strain evidence="25 26">NBRC 111202</strain>
    </source>
</reference>
<dbReference type="Pfam" id="PF13855">
    <property type="entry name" value="LRR_8"/>
    <property type="match status" value="1"/>
</dbReference>
<evidence type="ECO:0000256" key="7">
    <source>
        <dbReference type="ARBA" id="ARBA00022490"/>
    </source>
</evidence>
<accession>A0A1Q3ETT7</accession>
<dbReference type="SMART" id="SM00369">
    <property type="entry name" value="LRR_TYP"/>
    <property type="match status" value="3"/>
</dbReference>
<proteinExistence type="inferred from homology"/>
<dbReference type="SUPFAM" id="SSF52075">
    <property type="entry name" value="Outer arm dynein light chain 1"/>
    <property type="match status" value="1"/>
</dbReference>
<gene>
    <name evidence="25" type="ORF">LENED_012918</name>
</gene>
<evidence type="ECO:0000313" key="25">
    <source>
        <dbReference type="EMBL" id="GAW10630.1"/>
    </source>
</evidence>
<reference evidence="25 26" key="2">
    <citation type="submission" date="2017-02" db="EMBL/GenBank/DDBJ databases">
        <title>A genome survey and senescence transcriptome analysis in Lentinula edodes.</title>
        <authorList>
            <person name="Sakamoto Y."/>
            <person name="Nakade K."/>
            <person name="Sato S."/>
            <person name="Yoshida Y."/>
            <person name="Miyazaki K."/>
            <person name="Natsume S."/>
            <person name="Konno N."/>
        </authorList>
    </citation>
    <scope>NUCLEOTIDE SEQUENCE [LARGE SCALE GENOMIC DNA]</scope>
    <source>
        <strain evidence="25 26">NBRC 111202</strain>
    </source>
</reference>
<evidence type="ECO:0000256" key="9">
    <source>
        <dbReference type="ARBA" id="ARBA00022722"/>
    </source>
</evidence>
<evidence type="ECO:0000256" key="19">
    <source>
        <dbReference type="ARBA" id="ARBA00023475"/>
    </source>
</evidence>
<keyword evidence="7" id="KW-0963">Cytoplasm</keyword>
<dbReference type="GO" id="GO:0005737">
    <property type="term" value="C:cytoplasm"/>
    <property type="evidence" value="ECO:0007669"/>
    <property type="project" value="UniProtKB-SubCell"/>
</dbReference>
<comment type="subcellular location">
    <subcellularLocation>
        <location evidence="4">Cytoplasm</location>
    </subcellularLocation>
    <subcellularLocation>
        <location evidence="3">Nucleus</location>
    </subcellularLocation>
</comment>
<feature type="domain" description="Endonuclease/exonuclease/phosphatase" evidence="24">
    <location>
        <begin position="733"/>
        <end position="1198"/>
    </location>
</feature>
<keyword evidence="13" id="KW-0269">Exonuclease</keyword>
<evidence type="ECO:0000256" key="10">
    <source>
        <dbReference type="ARBA" id="ARBA00022723"/>
    </source>
</evidence>
<keyword evidence="17" id="KW-0804">Transcription</keyword>
<evidence type="ECO:0000256" key="11">
    <source>
        <dbReference type="ARBA" id="ARBA00022737"/>
    </source>
</evidence>
<evidence type="ECO:0000256" key="18">
    <source>
        <dbReference type="ARBA" id="ARBA00023242"/>
    </source>
</evidence>
<feature type="compositionally biased region" description="Polar residues" evidence="23">
    <location>
        <begin position="546"/>
        <end position="555"/>
    </location>
</feature>
<dbReference type="CDD" id="cd09097">
    <property type="entry name" value="Deadenylase_CCR4"/>
    <property type="match status" value="1"/>
</dbReference>
<dbReference type="GO" id="GO:0046872">
    <property type="term" value="F:metal ion binding"/>
    <property type="evidence" value="ECO:0007669"/>
    <property type="project" value="UniProtKB-KW"/>
</dbReference>
<evidence type="ECO:0000259" key="24">
    <source>
        <dbReference type="Pfam" id="PF03372"/>
    </source>
</evidence>
<dbReference type="InterPro" id="IPR001611">
    <property type="entry name" value="Leu-rich_rpt"/>
</dbReference>
<evidence type="ECO:0000256" key="4">
    <source>
        <dbReference type="ARBA" id="ARBA00004496"/>
    </source>
</evidence>
<feature type="region of interest" description="Disordered" evidence="23">
    <location>
        <begin position="56"/>
        <end position="79"/>
    </location>
</feature>
<keyword evidence="10" id="KW-0479">Metal-binding</keyword>
<organism evidence="25 26">
    <name type="scientific">Lentinula edodes</name>
    <name type="common">Shiitake mushroom</name>
    <name type="synonym">Lentinus edodes</name>
    <dbReference type="NCBI Taxonomy" id="5353"/>
    <lineage>
        <taxon>Eukaryota</taxon>
        <taxon>Fungi</taxon>
        <taxon>Dikarya</taxon>
        <taxon>Basidiomycota</taxon>
        <taxon>Agaricomycotina</taxon>
        <taxon>Agaricomycetes</taxon>
        <taxon>Agaricomycetidae</taxon>
        <taxon>Agaricales</taxon>
        <taxon>Marasmiineae</taxon>
        <taxon>Omphalotaceae</taxon>
        <taxon>Lentinula</taxon>
    </lineage>
</organism>
<evidence type="ECO:0000256" key="21">
    <source>
        <dbReference type="ARBA" id="ARBA00031469"/>
    </source>
</evidence>
<comment type="cofactor">
    <cofactor evidence="2">
        <name>Mg(2+)</name>
        <dbReference type="ChEBI" id="CHEBI:18420"/>
    </cofactor>
</comment>
<feature type="region of interest" description="Disordered" evidence="23">
    <location>
        <begin position="1076"/>
        <end position="1146"/>
    </location>
</feature>
<dbReference type="InterPro" id="IPR005135">
    <property type="entry name" value="Endo/exonuclease/phosphatase"/>
</dbReference>
<evidence type="ECO:0000256" key="5">
    <source>
        <dbReference type="ARBA" id="ARBA00010774"/>
    </source>
</evidence>
<keyword evidence="8" id="KW-0433">Leucine-rich repeat</keyword>
<dbReference type="InterPro" id="IPR036691">
    <property type="entry name" value="Endo/exonu/phosph_ase_sf"/>
</dbReference>
<feature type="compositionally biased region" description="Pro residues" evidence="23">
    <location>
        <begin position="523"/>
        <end position="534"/>
    </location>
</feature>
<dbReference type="InterPro" id="IPR003591">
    <property type="entry name" value="Leu-rich_rpt_typical-subtyp"/>
</dbReference>
<dbReference type="InterPro" id="IPR050410">
    <property type="entry name" value="CCR4/nocturin_mRNA_transcr"/>
</dbReference>
<evidence type="ECO:0000256" key="6">
    <source>
        <dbReference type="ARBA" id="ARBA00012161"/>
    </source>
</evidence>
<name>A0A1Q3ETT7_LENED</name>
<evidence type="ECO:0000256" key="17">
    <source>
        <dbReference type="ARBA" id="ARBA00023163"/>
    </source>
</evidence>
<keyword evidence="18" id="KW-0539">Nucleus</keyword>
<evidence type="ECO:0000256" key="8">
    <source>
        <dbReference type="ARBA" id="ARBA00022614"/>
    </source>
</evidence>